<dbReference type="PANTHER" id="PTHR36930:SF1">
    <property type="entry name" value="MOSC DOMAIN-CONTAINING PROTEIN"/>
    <property type="match status" value="1"/>
</dbReference>
<gene>
    <name evidence="2" type="ORF">GTW23_16985</name>
</gene>
<protein>
    <submittedName>
        <fullName evidence="2">MOSC domain-containing protein</fullName>
    </submittedName>
</protein>
<organism evidence="2 3">
    <name type="scientific">Hoeflea alexandrii</name>
    <dbReference type="NCBI Taxonomy" id="288436"/>
    <lineage>
        <taxon>Bacteria</taxon>
        <taxon>Pseudomonadati</taxon>
        <taxon>Pseudomonadota</taxon>
        <taxon>Alphaproteobacteria</taxon>
        <taxon>Hyphomicrobiales</taxon>
        <taxon>Rhizobiaceae</taxon>
        <taxon>Hoeflea</taxon>
    </lineage>
</organism>
<dbReference type="RefSeq" id="WP_252916654.1">
    <property type="nucleotide sequence ID" value="NZ_JAAAML010000003.1"/>
</dbReference>
<comment type="caution">
    <text evidence="2">The sequence shown here is derived from an EMBL/GenBank/DDBJ whole genome shotgun (WGS) entry which is preliminary data.</text>
</comment>
<dbReference type="PROSITE" id="PS51340">
    <property type="entry name" value="MOSC"/>
    <property type="match status" value="1"/>
</dbReference>
<sequence length="260" mass="28601">MNGKIVSLSSFPIKGLSPQAHQSAPLKTGDGFPGDRLFGFAKASSGFDPADPKPLPKHNFIVLLQHARLAGLETGFDPESRVLTIRTKDAADMRFDMNTQEGADGASEFLTRLLGLKEQEVPFFASAFPHRFTDASVASTTLMNAISFINLDSVRAFESEIGREVDARRFRGNIVFDGWPAFSELDLVGRHFRVGEVSFNILHRTQRCLATEVNPDTAERDMKLPNLLKKAYGHFDMGIYAEVLNDGVISVGDEVVLIDA</sequence>
<dbReference type="EMBL" id="JAAAML010000003">
    <property type="protein sequence ID" value="MCO6409880.1"/>
    <property type="molecule type" value="Genomic_DNA"/>
</dbReference>
<dbReference type="SUPFAM" id="SSF50800">
    <property type="entry name" value="PK beta-barrel domain-like"/>
    <property type="match status" value="1"/>
</dbReference>
<dbReference type="InterPro" id="IPR005302">
    <property type="entry name" value="MoCF_Sase_C"/>
</dbReference>
<proteinExistence type="predicted"/>
<feature type="domain" description="MOSC" evidence="1">
    <location>
        <begin position="111"/>
        <end position="258"/>
    </location>
</feature>
<dbReference type="InterPro" id="IPR052716">
    <property type="entry name" value="MOSC_domain"/>
</dbReference>
<dbReference type="InterPro" id="IPR011037">
    <property type="entry name" value="Pyrv_Knase-like_insert_dom_sf"/>
</dbReference>
<reference evidence="2 3" key="1">
    <citation type="submission" date="2020-01" db="EMBL/GenBank/DDBJ databases">
        <title>Genomes of bacteria type strains.</title>
        <authorList>
            <person name="Chen J."/>
            <person name="Zhu S."/>
            <person name="Yang J."/>
        </authorList>
    </citation>
    <scope>NUCLEOTIDE SEQUENCE [LARGE SCALE GENOMIC DNA]</scope>
    <source>
        <strain evidence="2 3">DSM 16655</strain>
    </source>
</reference>
<dbReference type="Pfam" id="PF03473">
    <property type="entry name" value="MOSC"/>
    <property type="match status" value="1"/>
</dbReference>
<accession>A0ABT1CWG6</accession>
<name>A0ABT1CWG6_9HYPH</name>
<dbReference type="Pfam" id="PF03476">
    <property type="entry name" value="MOSC_N"/>
    <property type="match status" value="1"/>
</dbReference>
<dbReference type="PANTHER" id="PTHR36930">
    <property type="entry name" value="METAL-SULFUR CLUSTER BIOSYNTHESIS PROTEINS YUAD-RELATED"/>
    <property type="match status" value="1"/>
</dbReference>
<keyword evidence="3" id="KW-1185">Reference proteome</keyword>
<evidence type="ECO:0000313" key="3">
    <source>
        <dbReference type="Proteomes" id="UP001320715"/>
    </source>
</evidence>
<evidence type="ECO:0000313" key="2">
    <source>
        <dbReference type="EMBL" id="MCO6409880.1"/>
    </source>
</evidence>
<dbReference type="Gene3D" id="2.40.33.20">
    <property type="entry name" value="PK beta-barrel domain-like"/>
    <property type="match status" value="1"/>
</dbReference>
<dbReference type="Proteomes" id="UP001320715">
    <property type="component" value="Unassembled WGS sequence"/>
</dbReference>
<evidence type="ECO:0000259" key="1">
    <source>
        <dbReference type="PROSITE" id="PS51340"/>
    </source>
</evidence>
<dbReference type="InterPro" id="IPR005303">
    <property type="entry name" value="MOCOS_middle"/>
</dbReference>